<dbReference type="InterPro" id="IPR039425">
    <property type="entry name" value="RNA_pol_sigma-70-like"/>
</dbReference>
<dbReference type="AlphaFoldDB" id="A0A858BQG9"/>
<dbReference type="Pfam" id="PF04542">
    <property type="entry name" value="Sigma70_r2"/>
    <property type="match status" value="1"/>
</dbReference>
<dbReference type="PANTHER" id="PTHR43133:SF8">
    <property type="entry name" value="RNA POLYMERASE SIGMA FACTOR HI_1459-RELATED"/>
    <property type="match status" value="1"/>
</dbReference>
<dbReference type="RefSeq" id="WP_163065031.1">
    <property type="nucleotide sequence ID" value="NZ_CP048649.1"/>
</dbReference>
<dbReference type="GO" id="GO:0003677">
    <property type="term" value="F:DNA binding"/>
    <property type="evidence" value="ECO:0007669"/>
    <property type="project" value="UniProtKB-KW"/>
</dbReference>
<evidence type="ECO:0000256" key="2">
    <source>
        <dbReference type="ARBA" id="ARBA00023015"/>
    </source>
</evidence>
<dbReference type="SUPFAM" id="SSF88659">
    <property type="entry name" value="Sigma3 and sigma4 domains of RNA polymerase sigma factors"/>
    <property type="match status" value="1"/>
</dbReference>
<sequence length="191" mass="21966">MKIGRENYIRRLKKGKEDALEFIMEEYLPLVKGIASQVLRPVGSRELVEECISDIFLSLWHHAKKFRGENENDFRKWVCAIAKYKSIDYYRKEIKRTEILFPEGESDYTSSPGASAEAQAIFNEGTRELEKLLNSLSSADRSILIMKFFWGMTSEEISKKLGMTKSAVDNRIYRGKKQLVNEVTQLEAGGL</sequence>
<evidence type="ECO:0000256" key="1">
    <source>
        <dbReference type="ARBA" id="ARBA00010641"/>
    </source>
</evidence>
<dbReference type="InterPro" id="IPR013249">
    <property type="entry name" value="RNA_pol_sigma70_r4_t2"/>
</dbReference>
<dbReference type="CDD" id="cd06171">
    <property type="entry name" value="Sigma70_r4"/>
    <property type="match status" value="1"/>
</dbReference>
<dbReference type="InterPro" id="IPR013325">
    <property type="entry name" value="RNA_pol_sigma_r2"/>
</dbReference>
<dbReference type="PANTHER" id="PTHR43133">
    <property type="entry name" value="RNA POLYMERASE ECF-TYPE SIGMA FACTO"/>
    <property type="match status" value="1"/>
</dbReference>
<name>A0A858BQG9_9FIRM</name>
<dbReference type="KEGG" id="abut:Ami103574_01750"/>
<feature type="domain" description="RNA polymerase sigma factor 70 region 4 type 2" evidence="7">
    <location>
        <begin position="127"/>
        <end position="179"/>
    </location>
</feature>
<dbReference type="NCBIfam" id="TIGR02937">
    <property type="entry name" value="sigma70-ECF"/>
    <property type="match status" value="1"/>
</dbReference>
<evidence type="ECO:0000313" key="8">
    <source>
        <dbReference type="EMBL" id="QIB68111.1"/>
    </source>
</evidence>
<evidence type="ECO:0000256" key="3">
    <source>
        <dbReference type="ARBA" id="ARBA00023082"/>
    </source>
</evidence>
<evidence type="ECO:0000313" key="9">
    <source>
        <dbReference type="Proteomes" id="UP000466848"/>
    </source>
</evidence>
<keyword evidence="9" id="KW-1185">Reference proteome</keyword>
<dbReference type="GO" id="GO:0006352">
    <property type="term" value="P:DNA-templated transcription initiation"/>
    <property type="evidence" value="ECO:0007669"/>
    <property type="project" value="InterPro"/>
</dbReference>
<proteinExistence type="inferred from homology"/>
<dbReference type="InterPro" id="IPR036388">
    <property type="entry name" value="WH-like_DNA-bd_sf"/>
</dbReference>
<dbReference type="EMBL" id="CP048649">
    <property type="protein sequence ID" value="QIB68111.1"/>
    <property type="molecule type" value="Genomic_DNA"/>
</dbReference>
<evidence type="ECO:0000259" key="7">
    <source>
        <dbReference type="Pfam" id="PF08281"/>
    </source>
</evidence>
<keyword evidence="4" id="KW-0238">DNA-binding</keyword>
<organism evidence="8 9">
    <name type="scientific">Aminipila butyrica</name>
    <dbReference type="NCBI Taxonomy" id="433296"/>
    <lineage>
        <taxon>Bacteria</taxon>
        <taxon>Bacillati</taxon>
        <taxon>Bacillota</taxon>
        <taxon>Clostridia</taxon>
        <taxon>Peptostreptococcales</taxon>
        <taxon>Anaerovoracaceae</taxon>
        <taxon>Aminipila</taxon>
    </lineage>
</organism>
<dbReference type="Gene3D" id="1.10.10.10">
    <property type="entry name" value="Winged helix-like DNA-binding domain superfamily/Winged helix DNA-binding domain"/>
    <property type="match status" value="1"/>
</dbReference>
<dbReference type="InterPro" id="IPR007627">
    <property type="entry name" value="RNA_pol_sigma70_r2"/>
</dbReference>
<dbReference type="Gene3D" id="1.10.1740.10">
    <property type="match status" value="1"/>
</dbReference>
<dbReference type="SUPFAM" id="SSF88946">
    <property type="entry name" value="Sigma2 domain of RNA polymerase sigma factors"/>
    <property type="match status" value="1"/>
</dbReference>
<keyword evidence="3" id="KW-0731">Sigma factor</keyword>
<reference evidence="8 9" key="1">
    <citation type="submission" date="2020-02" db="EMBL/GenBank/DDBJ databases">
        <authorList>
            <person name="Kim Y.B."/>
            <person name="Roh S.W."/>
        </authorList>
    </citation>
    <scope>NUCLEOTIDE SEQUENCE [LARGE SCALE GENOMIC DNA]</scope>
    <source>
        <strain evidence="8 9">DSM 103574</strain>
    </source>
</reference>
<dbReference type="GO" id="GO:0016987">
    <property type="term" value="F:sigma factor activity"/>
    <property type="evidence" value="ECO:0007669"/>
    <property type="project" value="UniProtKB-KW"/>
</dbReference>
<dbReference type="Proteomes" id="UP000466848">
    <property type="component" value="Chromosome"/>
</dbReference>
<protein>
    <submittedName>
        <fullName evidence="8">Sigma-70 family RNA polymerase sigma factor</fullName>
    </submittedName>
</protein>
<evidence type="ECO:0000256" key="5">
    <source>
        <dbReference type="ARBA" id="ARBA00023163"/>
    </source>
</evidence>
<keyword evidence="2" id="KW-0805">Transcription regulation</keyword>
<feature type="domain" description="RNA polymerase sigma-70 region 2" evidence="6">
    <location>
        <begin position="24"/>
        <end position="93"/>
    </location>
</feature>
<dbReference type="InterPro" id="IPR014284">
    <property type="entry name" value="RNA_pol_sigma-70_dom"/>
</dbReference>
<keyword evidence="5" id="KW-0804">Transcription</keyword>
<accession>A0A858BQG9</accession>
<gene>
    <name evidence="8" type="ORF">Ami103574_01750</name>
</gene>
<dbReference type="InterPro" id="IPR013324">
    <property type="entry name" value="RNA_pol_sigma_r3/r4-like"/>
</dbReference>
<dbReference type="Pfam" id="PF08281">
    <property type="entry name" value="Sigma70_r4_2"/>
    <property type="match status" value="1"/>
</dbReference>
<evidence type="ECO:0000256" key="4">
    <source>
        <dbReference type="ARBA" id="ARBA00023125"/>
    </source>
</evidence>
<evidence type="ECO:0000259" key="6">
    <source>
        <dbReference type="Pfam" id="PF04542"/>
    </source>
</evidence>
<comment type="similarity">
    <text evidence="1">Belongs to the sigma-70 factor family. ECF subfamily.</text>
</comment>